<feature type="domain" description="Mce/MlaD" evidence="2">
    <location>
        <begin position="39"/>
        <end position="116"/>
    </location>
</feature>
<evidence type="ECO:0000313" key="3">
    <source>
        <dbReference type="EMBL" id="PNS09236.1"/>
    </source>
</evidence>
<dbReference type="PANTHER" id="PTHR36698:SF2">
    <property type="entry name" value="MCE_MLAD DOMAIN-CONTAINING PROTEIN"/>
    <property type="match status" value="1"/>
</dbReference>
<feature type="transmembrane region" description="Helical" evidence="1">
    <location>
        <begin position="6"/>
        <end position="29"/>
    </location>
</feature>
<reference evidence="3 4" key="1">
    <citation type="submission" date="2017-08" db="EMBL/GenBank/DDBJ databases">
        <title>Lysobacter sylvestris genome.</title>
        <authorList>
            <person name="Zhang D.-C."/>
            <person name="Albuquerque L."/>
            <person name="Franca L."/>
            <person name="Froufe H.J.C."/>
            <person name="Barroso C."/>
            <person name="Egas C."/>
            <person name="Da Costa M."/>
            <person name="Margesin R."/>
        </authorList>
    </citation>
    <scope>NUCLEOTIDE SEQUENCE [LARGE SCALE GENOMIC DNA]</scope>
    <source>
        <strain evidence="3 4">AM20-91</strain>
    </source>
</reference>
<dbReference type="InterPro" id="IPR003399">
    <property type="entry name" value="Mce/MlaD"/>
</dbReference>
<dbReference type="PANTHER" id="PTHR36698">
    <property type="entry name" value="BLL5892 PROTEIN"/>
    <property type="match status" value="1"/>
</dbReference>
<proteinExistence type="predicted"/>
<keyword evidence="1" id="KW-1133">Transmembrane helix</keyword>
<evidence type="ECO:0000259" key="2">
    <source>
        <dbReference type="Pfam" id="PF02470"/>
    </source>
</evidence>
<keyword evidence="4" id="KW-1185">Reference proteome</keyword>
<keyword evidence="1" id="KW-0472">Membrane</keyword>
<protein>
    <submittedName>
        <fullName evidence="3">ABC-type transport system protein</fullName>
    </submittedName>
</protein>
<keyword evidence="1" id="KW-0812">Transmembrane</keyword>
<sequence>METKANYVLIGAFTLIVSVGLLLFGLWAAKFASDRNWNRYEVIFNEAVTGLSEGSSVQYNGISVGTVERLKLDPRDPRRVRALLKLSADAPIKVDTRAKLSQQGITGSPFIQLSGGSPQAAALLPSESDEIPLIQTEPSTLQNIADTASKLVTRLDEMLSEDNIKRISATLENLKSTTDSIAAQREDIGKLLVNARLASDDLRATLKTANGALDKVDRGVIDKLPATMDKLDKTIASLQSAGQNANALIDENRAPLRGFTRDGLQQLAPTLEELRALTRDLRGVADGLNRNPAGYILGRQQTKEFTPK</sequence>
<comment type="caution">
    <text evidence="3">The sequence shown here is derived from an EMBL/GenBank/DDBJ whole genome shotgun (WGS) entry which is preliminary data.</text>
</comment>
<dbReference type="EMBL" id="NPZB01000001">
    <property type="protein sequence ID" value="PNS09236.1"/>
    <property type="molecule type" value="Genomic_DNA"/>
</dbReference>
<accession>A0A2K1Q2G5</accession>
<gene>
    <name evidence="3" type="ORF">Lysil_0865</name>
</gene>
<evidence type="ECO:0000313" key="4">
    <source>
        <dbReference type="Proteomes" id="UP000236220"/>
    </source>
</evidence>
<dbReference type="RefSeq" id="WP_103074307.1">
    <property type="nucleotide sequence ID" value="NZ_NPZB01000001.1"/>
</dbReference>
<dbReference type="AlphaFoldDB" id="A0A2K1Q2G5"/>
<organism evidence="3 4">
    <name type="scientific">Solilutibacter silvestris</name>
    <dbReference type="NCBI Taxonomy" id="1645665"/>
    <lineage>
        <taxon>Bacteria</taxon>
        <taxon>Pseudomonadati</taxon>
        <taxon>Pseudomonadota</taxon>
        <taxon>Gammaproteobacteria</taxon>
        <taxon>Lysobacterales</taxon>
        <taxon>Lysobacteraceae</taxon>
        <taxon>Solilutibacter</taxon>
    </lineage>
</organism>
<dbReference type="Proteomes" id="UP000236220">
    <property type="component" value="Unassembled WGS sequence"/>
</dbReference>
<name>A0A2K1Q2G5_9GAMM</name>
<dbReference type="OrthoDB" id="9806984at2"/>
<dbReference type="Pfam" id="PF02470">
    <property type="entry name" value="MlaD"/>
    <property type="match status" value="1"/>
</dbReference>
<evidence type="ECO:0000256" key="1">
    <source>
        <dbReference type="SAM" id="Phobius"/>
    </source>
</evidence>